<proteinExistence type="predicted"/>
<organism evidence="2 3">
    <name type="scientific">Punica granatum</name>
    <name type="common">Pomegranate</name>
    <dbReference type="NCBI Taxonomy" id="22663"/>
    <lineage>
        <taxon>Eukaryota</taxon>
        <taxon>Viridiplantae</taxon>
        <taxon>Streptophyta</taxon>
        <taxon>Embryophyta</taxon>
        <taxon>Tracheophyta</taxon>
        <taxon>Spermatophyta</taxon>
        <taxon>Magnoliopsida</taxon>
        <taxon>eudicotyledons</taxon>
        <taxon>Gunneridae</taxon>
        <taxon>Pentapetalae</taxon>
        <taxon>rosids</taxon>
        <taxon>malvids</taxon>
        <taxon>Myrtales</taxon>
        <taxon>Lythraceae</taxon>
        <taxon>Punica</taxon>
    </lineage>
</organism>
<evidence type="ECO:0000256" key="1">
    <source>
        <dbReference type="SAM" id="Phobius"/>
    </source>
</evidence>
<reference evidence="2 3" key="1">
    <citation type="submission" date="2017-11" db="EMBL/GenBank/DDBJ databases">
        <title>De-novo sequencing of pomegranate (Punica granatum L.) genome.</title>
        <authorList>
            <person name="Akparov Z."/>
            <person name="Amiraslanov A."/>
            <person name="Hajiyeva S."/>
            <person name="Abbasov M."/>
            <person name="Kaur K."/>
            <person name="Hamwieh A."/>
            <person name="Solovyev V."/>
            <person name="Salamov A."/>
            <person name="Braich B."/>
            <person name="Kosarev P."/>
            <person name="Mahmoud A."/>
            <person name="Hajiyev E."/>
            <person name="Babayeva S."/>
            <person name="Izzatullayeva V."/>
            <person name="Mammadov A."/>
            <person name="Mammadov A."/>
            <person name="Sharifova S."/>
            <person name="Ojaghi J."/>
            <person name="Eynullazada K."/>
            <person name="Bayramov B."/>
            <person name="Abdulazimova A."/>
            <person name="Shahmuradov I."/>
        </authorList>
    </citation>
    <scope>NUCLEOTIDE SEQUENCE [LARGE SCALE GENOMIC DNA]</scope>
    <source>
        <strain evidence="3">cv. AG2017</strain>
        <tissue evidence="2">Leaf</tissue>
    </source>
</reference>
<gene>
    <name evidence="2" type="ORF">CRG98_017276</name>
</gene>
<dbReference type="AlphaFoldDB" id="A0A2I0K132"/>
<dbReference type="Proteomes" id="UP000233551">
    <property type="component" value="Unassembled WGS sequence"/>
</dbReference>
<name>A0A2I0K132_PUNGR</name>
<comment type="caution">
    <text evidence="2">The sequence shown here is derived from an EMBL/GenBank/DDBJ whole genome shotgun (WGS) entry which is preliminary data.</text>
</comment>
<evidence type="ECO:0000313" key="3">
    <source>
        <dbReference type="Proteomes" id="UP000233551"/>
    </source>
</evidence>
<keyword evidence="3" id="KW-1185">Reference proteome</keyword>
<keyword evidence="1" id="KW-0472">Membrane</keyword>
<keyword evidence="1" id="KW-1133">Transmembrane helix</keyword>
<dbReference type="EMBL" id="PGOL01000977">
    <property type="protein sequence ID" value="PKI62275.1"/>
    <property type="molecule type" value="Genomic_DNA"/>
</dbReference>
<feature type="transmembrane region" description="Helical" evidence="1">
    <location>
        <begin position="309"/>
        <end position="328"/>
    </location>
</feature>
<keyword evidence="1" id="KW-0812">Transmembrane</keyword>
<protein>
    <submittedName>
        <fullName evidence="2">Uncharacterized protein</fullName>
    </submittedName>
</protein>
<evidence type="ECO:0000313" key="2">
    <source>
        <dbReference type="EMBL" id="PKI62275.1"/>
    </source>
</evidence>
<sequence>METISYYDVEYVSLACKPIYMDGHFLGKNGSSLTVKAVSHVPLANCYLISPARNFYSLLRELPNSAMSVQMGCAMVSRVGFKNSTMGHLLAWAPLYVHSTSHDPKVASSHTQGPLRDQVITGSGAHESLAAVFKGPRSARSSLASSEEQPGPFAPAHYLFQPFFLQSGLLYPTGYPTLTRLPESLISTRTRMLKQDNIHEALDRHGFVAESLSTRYPRILGPFFPNAPFRFIEGSSLMPLDLVYYSAHVAKWKEWSPAPKNYWPRTYGKWVGSTVSRIALGSKGRPKAFTPLSSWHVSLQQWTAGYSQLYSLFGAGLLTSLCCLVAFFQSRFWTFAI</sequence>
<accession>A0A2I0K132</accession>